<evidence type="ECO:0000313" key="2">
    <source>
        <dbReference type="Proteomes" id="UP000499080"/>
    </source>
</evidence>
<dbReference type="OrthoDB" id="6779804at2759"/>
<comment type="caution">
    <text evidence="1">The sequence shown here is derived from an EMBL/GenBank/DDBJ whole genome shotgun (WGS) entry which is preliminary data.</text>
</comment>
<dbReference type="Proteomes" id="UP000499080">
    <property type="component" value="Unassembled WGS sequence"/>
</dbReference>
<dbReference type="AlphaFoldDB" id="A0A4Y2SMF7"/>
<accession>A0A4Y2SMF7</accession>
<sequence length="88" mass="10596">MPISYEKEMERLRKCLAEVETDFDNEDNAHEDILEDIFSDHASFIEHYTESEENGDLGNKEVNNSEWFSSKDGVYWRKMKFRQNIRTR</sequence>
<organism evidence="1 2">
    <name type="scientific">Araneus ventricosus</name>
    <name type="common">Orbweaver spider</name>
    <name type="synonym">Epeira ventricosa</name>
    <dbReference type="NCBI Taxonomy" id="182803"/>
    <lineage>
        <taxon>Eukaryota</taxon>
        <taxon>Metazoa</taxon>
        <taxon>Ecdysozoa</taxon>
        <taxon>Arthropoda</taxon>
        <taxon>Chelicerata</taxon>
        <taxon>Arachnida</taxon>
        <taxon>Araneae</taxon>
        <taxon>Araneomorphae</taxon>
        <taxon>Entelegynae</taxon>
        <taxon>Araneoidea</taxon>
        <taxon>Araneidae</taxon>
        <taxon>Araneus</taxon>
    </lineage>
</organism>
<gene>
    <name evidence="1" type="ORF">AVEN_112469_1</name>
</gene>
<keyword evidence="2" id="KW-1185">Reference proteome</keyword>
<proteinExistence type="predicted"/>
<dbReference type="EMBL" id="BGPR01022620">
    <property type="protein sequence ID" value="GBN89101.1"/>
    <property type="molecule type" value="Genomic_DNA"/>
</dbReference>
<evidence type="ECO:0000313" key="1">
    <source>
        <dbReference type="EMBL" id="GBN89101.1"/>
    </source>
</evidence>
<protein>
    <submittedName>
        <fullName evidence="1">Uncharacterized protein</fullName>
    </submittedName>
</protein>
<name>A0A4Y2SMF7_ARAVE</name>
<reference evidence="1 2" key="1">
    <citation type="journal article" date="2019" name="Sci. Rep.">
        <title>Orb-weaving spider Araneus ventricosus genome elucidates the spidroin gene catalogue.</title>
        <authorList>
            <person name="Kono N."/>
            <person name="Nakamura H."/>
            <person name="Ohtoshi R."/>
            <person name="Moran D.A.P."/>
            <person name="Shinohara A."/>
            <person name="Yoshida Y."/>
            <person name="Fujiwara M."/>
            <person name="Mori M."/>
            <person name="Tomita M."/>
            <person name="Arakawa K."/>
        </authorList>
    </citation>
    <scope>NUCLEOTIDE SEQUENCE [LARGE SCALE GENOMIC DNA]</scope>
</reference>